<dbReference type="SUPFAM" id="SSF51735">
    <property type="entry name" value="NAD(P)-binding Rossmann-fold domains"/>
    <property type="match status" value="1"/>
</dbReference>
<proteinExistence type="inferred from homology"/>
<feature type="binding site" evidence="4">
    <location>
        <position position="121"/>
    </location>
    <ligand>
        <name>substrate</name>
    </ligand>
</feature>
<dbReference type="SUPFAM" id="SSF56327">
    <property type="entry name" value="LDH C-terminal domain-like"/>
    <property type="match status" value="1"/>
</dbReference>
<keyword evidence="2 4" id="KW-0560">Oxidoreductase</keyword>
<keyword evidence="8" id="KW-1185">Reference proteome</keyword>
<feature type="binding site" evidence="4">
    <location>
        <begin position="119"/>
        <end position="121"/>
    </location>
    <ligand>
        <name>NAD(+)</name>
        <dbReference type="ChEBI" id="CHEBI:57540"/>
    </ligand>
</feature>
<dbReference type="EC" id="1.1.1.37" evidence="4"/>
<dbReference type="CDD" id="cd01339">
    <property type="entry name" value="LDH-like_MDH"/>
    <property type="match status" value="1"/>
</dbReference>
<dbReference type="HAMAP" id="MF_00487">
    <property type="entry name" value="Malate_dehydrog_3"/>
    <property type="match status" value="1"/>
</dbReference>
<evidence type="ECO:0000256" key="2">
    <source>
        <dbReference type="ARBA" id="ARBA00023002"/>
    </source>
</evidence>
<feature type="binding site" evidence="4">
    <location>
        <position position="34"/>
    </location>
    <ligand>
        <name>NAD(+)</name>
        <dbReference type="ChEBI" id="CHEBI:57540"/>
    </ligand>
</feature>
<organism evidence="7 8">
    <name type="scientific">Chloracidobacterium validum</name>
    <dbReference type="NCBI Taxonomy" id="2821543"/>
    <lineage>
        <taxon>Bacteria</taxon>
        <taxon>Pseudomonadati</taxon>
        <taxon>Acidobacteriota</taxon>
        <taxon>Terriglobia</taxon>
        <taxon>Terriglobales</taxon>
        <taxon>Acidobacteriaceae</taxon>
        <taxon>Chloracidobacterium</taxon>
    </lineage>
</organism>
<evidence type="ECO:0000259" key="6">
    <source>
        <dbReference type="Pfam" id="PF02866"/>
    </source>
</evidence>
<dbReference type="InterPro" id="IPR022383">
    <property type="entry name" value="Lactate/malate_DH_C"/>
</dbReference>
<dbReference type="PANTHER" id="PTHR43128">
    <property type="entry name" value="L-2-HYDROXYCARBOXYLATE DEHYDROGENASE (NAD(P)(+))"/>
    <property type="match status" value="1"/>
</dbReference>
<dbReference type="GO" id="GO:0030060">
    <property type="term" value="F:L-malate dehydrogenase (NAD+) activity"/>
    <property type="evidence" value="ECO:0007669"/>
    <property type="project" value="UniProtKB-EC"/>
</dbReference>
<dbReference type="InterPro" id="IPR036291">
    <property type="entry name" value="NAD(P)-bd_dom_sf"/>
</dbReference>
<feature type="active site" description="Proton acceptor" evidence="4">
    <location>
        <position position="176"/>
    </location>
</feature>
<evidence type="ECO:0000256" key="3">
    <source>
        <dbReference type="ARBA" id="ARBA00023027"/>
    </source>
</evidence>
<feature type="binding site" evidence="4">
    <location>
        <position position="89"/>
    </location>
    <ligand>
        <name>substrate</name>
    </ligand>
</feature>
<sequence>MGRKKITVVGAGNVGATVAELLVLKELGDVVLVDIVEGLPQGKGLDLNEMAPVERYDALVTGVNDYDATQASDVVVITSGAPRKPGMSRDDLVEINQKIVSSVTEQVAPRSPNAILVIVANPLDAMCTVAHRVSGFPRERVVGMAGVLDSARMRYFLADALKVSVENITAFVLGGHGDTMVPLPRYSTCAGIPIPELLPAETIAAIVERTRNGGAEIVKLLGTSAWYAPAAATVEMVEAILKDKKKILPCAALLQGEYGLEGLFIGVPVKLGAGGVEQIIEIKLTEDESAALKKSAAAVQELVNLLK</sequence>
<dbReference type="Gene3D" id="3.40.50.720">
    <property type="entry name" value="NAD(P)-binding Rossmann-like Domain"/>
    <property type="match status" value="1"/>
</dbReference>
<dbReference type="Gene3D" id="3.90.110.10">
    <property type="entry name" value="Lactate dehydrogenase/glycoside hydrolase, family 4, C-terminal"/>
    <property type="match status" value="1"/>
</dbReference>
<dbReference type="NCBIfam" id="TIGR01763">
    <property type="entry name" value="MalateDH_bact"/>
    <property type="match status" value="1"/>
</dbReference>
<evidence type="ECO:0000256" key="1">
    <source>
        <dbReference type="ARBA" id="ARBA00022532"/>
    </source>
</evidence>
<feature type="domain" description="Lactate/malate dehydrogenase N-terminal" evidence="5">
    <location>
        <begin position="5"/>
        <end position="143"/>
    </location>
</feature>
<evidence type="ECO:0000313" key="7">
    <source>
        <dbReference type="EMBL" id="QUW04366.1"/>
    </source>
</evidence>
<dbReference type="Pfam" id="PF02866">
    <property type="entry name" value="Ldh_1_C"/>
    <property type="match status" value="1"/>
</dbReference>
<keyword evidence="1 4" id="KW-0816">Tricarboxylic acid cycle</keyword>
<dbReference type="PRINTS" id="PR00086">
    <property type="entry name" value="LLDHDRGNASE"/>
</dbReference>
<dbReference type="PIRSF" id="PIRSF000102">
    <property type="entry name" value="Lac_mal_DH"/>
    <property type="match status" value="1"/>
</dbReference>
<comment type="function">
    <text evidence="4">Catalyzes the reversible oxidation of malate to oxaloacetate.</text>
</comment>
<evidence type="ECO:0000259" key="5">
    <source>
        <dbReference type="Pfam" id="PF00056"/>
    </source>
</evidence>
<gene>
    <name evidence="4 7" type="primary">mdh</name>
    <name evidence="7" type="ORF">J8C06_11225</name>
</gene>
<dbReference type="NCBIfam" id="NF004863">
    <property type="entry name" value="PRK06223.1"/>
    <property type="match status" value="1"/>
</dbReference>
<feature type="binding site" evidence="4">
    <location>
        <position position="96"/>
    </location>
    <ligand>
        <name>NAD(+)</name>
        <dbReference type="ChEBI" id="CHEBI:57540"/>
    </ligand>
</feature>
<dbReference type="RefSeq" id="WP_211430255.1">
    <property type="nucleotide sequence ID" value="NZ_CP072649.1"/>
</dbReference>
<comment type="catalytic activity">
    <reaction evidence="4">
        <text>(S)-malate + NAD(+) = oxaloacetate + NADH + H(+)</text>
        <dbReference type="Rhea" id="RHEA:21432"/>
        <dbReference type="ChEBI" id="CHEBI:15378"/>
        <dbReference type="ChEBI" id="CHEBI:15589"/>
        <dbReference type="ChEBI" id="CHEBI:16452"/>
        <dbReference type="ChEBI" id="CHEBI:57540"/>
        <dbReference type="ChEBI" id="CHEBI:57945"/>
        <dbReference type="EC" id="1.1.1.37"/>
    </reaction>
</comment>
<feature type="binding site" evidence="4">
    <location>
        <begin position="10"/>
        <end position="15"/>
    </location>
    <ligand>
        <name>NAD(+)</name>
        <dbReference type="ChEBI" id="CHEBI:57540"/>
    </ligand>
</feature>
<evidence type="ECO:0000313" key="8">
    <source>
        <dbReference type="Proteomes" id="UP000676506"/>
    </source>
</evidence>
<evidence type="ECO:0000256" key="4">
    <source>
        <dbReference type="HAMAP-Rule" id="MF_00487"/>
    </source>
</evidence>
<protein>
    <recommendedName>
        <fullName evidence="4">Malate dehydrogenase</fullName>
        <ecNumber evidence="4">1.1.1.37</ecNumber>
    </recommendedName>
</protein>
<feature type="domain" description="Lactate/malate dehydrogenase C-terminal" evidence="6">
    <location>
        <begin position="148"/>
        <end position="300"/>
    </location>
</feature>
<dbReference type="Proteomes" id="UP000676506">
    <property type="component" value="Chromosome 2"/>
</dbReference>
<dbReference type="EMBL" id="CP072649">
    <property type="protein sequence ID" value="QUW04366.1"/>
    <property type="molecule type" value="Genomic_DNA"/>
</dbReference>
<accession>A0ABX8BCF5</accession>
<keyword evidence="3 4" id="KW-0520">NAD</keyword>
<feature type="binding site" evidence="4">
    <location>
        <position position="83"/>
    </location>
    <ligand>
        <name>substrate</name>
    </ligand>
</feature>
<dbReference type="Pfam" id="PF00056">
    <property type="entry name" value="Ldh_1_N"/>
    <property type="match status" value="1"/>
</dbReference>
<reference evidence="7 8" key="1">
    <citation type="submission" date="2021-03" db="EMBL/GenBank/DDBJ databases">
        <title>Genomic and phenotypic characterization of Chloracidobacterium isolates provides evidence for multiple species.</title>
        <authorList>
            <person name="Saini M.K."/>
            <person name="Costas A.M.G."/>
            <person name="Tank M."/>
            <person name="Bryant D.A."/>
        </authorList>
    </citation>
    <scope>NUCLEOTIDE SEQUENCE [LARGE SCALE GENOMIC DNA]</scope>
    <source>
        <strain evidence="7 8">BV2-C</strain>
    </source>
</reference>
<comment type="similarity">
    <text evidence="4">Belongs to the LDH/MDH superfamily. MDH type 3 family.</text>
</comment>
<dbReference type="InterPro" id="IPR001557">
    <property type="entry name" value="L-lactate/malate_DH"/>
</dbReference>
<dbReference type="InterPro" id="IPR001236">
    <property type="entry name" value="Lactate/malate_DH_N"/>
</dbReference>
<dbReference type="PANTHER" id="PTHR43128:SF16">
    <property type="entry name" value="L-LACTATE DEHYDROGENASE"/>
    <property type="match status" value="1"/>
</dbReference>
<dbReference type="InterPro" id="IPR015955">
    <property type="entry name" value="Lactate_DH/Glyco_Ohase_4_C"/>
</dbReference>
<dbReference type="InterPro" id="IPR011275">
    <property type="entry name" value="Malate_DH_type3"/>
</dbReference>
<feature type="binding site" evidence="4">
    <location>
        <position position="152"/>
    </location>
    <ligand>
        <name>substrate</name>
    </ligand>
</feature>
<name>A0ABX8BCF5_9BACT</name>